<accession>A0A3P8BMX6</accession>
<evidence type="ECO:0000313" key="3">
    <source>
        <dbReference type="Proteomes" id="UP000050761"/>
    </source>
</evidence>
<keyword evidence="3" id="KW-1185">Reference proteome</keyword>
<evidence type="ECO:0000313" key="4">
    <source>
        <dbReference type="WBParaSite" id="HPBE_0002167001-mRNA-1"/>
    </source>
</evidence>
<dbReference type="Proteomes" id="UP000050761">
    <property type="component" value="Unassembled WGS sequence"/>
</dbReference>
<feature type="region of interest" description="Disordered" evidence="1">
    <location>
        <begin position="110"/>
        <end position="212"/>
    </location>
</feature>
<feature type="compositionally biased region" description="Basic and acidic residues" evidence="1">
    <location>
        <begin position="150"/>
        <end position="163"/>
    </location>
</feature>
<feature type="compositionally biased region" description="Basic and acidic residues" evidence="1">
    <location>
        <begin position="234"/>
        <end position="309"/>
    </location>
</feature>
<feature type="compositionally biased region" description="Basic and acidic residues" evidence="1">
    <location>
        <begin position="328"/>
        <end position="391"/>
    </location>
</feature>
<gene>
    <name evidence="2" type="ORF">HPBE_LOCUS21669</name>
</gene>
<reference evidence="2 3" key="1">
    <citation type="submission" date="2018-11" db="EMBL/GenBank/DDBJ databases">
        <authorList>
            <consortium name="Pathogen Informatics"/>
        </authorList>
    </citation>
    <scope>NUCLEOTIDE SEQUENCE [LARGE SCALE GENOMIC DNA]</scope>
</reference>
<dbReference type="EMBL" id="UZAH01033223">
    <property type="protein sequence ID" value="VDP27252.1"/>
    <property type="molecule type" value="Genomic_DNA"/>
</dbReference>
<evidence type="ECO:0000313" key="2">
    <source>
        <dbReference type="EMBL" id="VDP27252.1"/>
    </source>
</evidence>
<feature type="compositionally biased region" description="Basic residues" evidence="1">
    <location>
        <begin position="317"/>
        <end position="327"/>
    </location>
</feature>
<feature type="compositionally biased region" description="Basic and acidic residues" evidence="1">
    <location>
        <begin position="179"/>
        <end position="212"/>
    </location>
</feature>
<dbReference type="AlphaFoldDB" id="A0A183GGQ0"/>
<feature type="compositionally biased region" description="Basic residues" evidence="1">
    <location>
        <begin position="164"/>
        <end position="178"/>
    </location>
</feature>
<name>A0A183GGQ0_HELPZ</name>
<feature type="compositionally biased region" description="Basic and acidic residues" evidence="1">
    <location>
        <begin position="1032"/>
        <end position="1046"/>
    </location>
</feature>
<feature type="compositionally biased region" description="Basic and acidic residues" evidence="1">
    <location>
        <begin position="110"/>
        <end position="139"/>
    </location>
</feature>
<feature type="compositionally biased region" description="Basic and acidic residues" evidence="1">
    <location>
        <begin position="766"/>
        <end position="786"/>
    </location>
</feature>
<sequence>MVQPPVTDKRKDVAQTLEKIMVEDHQKVKKETLDEKEVKDRVKKETLDEKEVKESDAKKGVKGDYDNVDFSLDEFLINPEQEKKLAAEMKHSTKGPEGVIELLCSGMIENEEKYSSKQKSSKRDREKINVERTQDDESRTATPIKSSAFPKERERHEQKQDASKRHHADKSSHRSSRHRKEEIVDSDKERGGRAEETIKHPSDENEKEVEKKAKLQELAGRAASTLEVRAGKLKAAEQHRASIKEYEEYQRRKNLSEGDKLGITKKAEGKKEITSKETSEPSDDTRGERKKIKMLEEQMKKPEEKKHPGSMESLKSTRSKKGRKKSSDKRDKEKKLKDKEEGDSRETRQAINDKKDQDEPGKKTDEEAKKQEENKQSKEPLKSAEYERDLVGSENLEAAKNLKDKTAMIPKETLKPIEDKGQREEKAKVSKETEPSTKKEEEKKSSGSKELLKPAGSKRDHGKRDEQLETVKKLDDKKVTTPQETSKPIEDKRGQEEKGKAAEQPTKKEEEKKSSGSKELLKPAGSKRDHGKMSNELDTVKKPEDTKTVDSKKAPKLIVDKNEQQEKSKKEDEEMRKQAENKRLGLDELPKSTGGKKDQKAGSNKVEAVKRQEGDKDMLSKEPPRPIVDKKGVKESNESEGEKTKPTEEQERVDSNALPSSVIDNKGMKKKEEEDKEKEEAKKIDEHKELESKVPPKATVEIGTKERNDKEESKIMSASRKSSSKELPKPSDKKDLEKKDLKRKDSTKDYDQEKSVGTEALLKSADNLKHVEAKRSSKKEELKKMNTLETDNENLAKKFSNEKAEASTKEDKRVGLKDSLKPAEDRVKLENDASRKNEGTKGQGEKIKLGSKEIPKSAEDNKDLGNACKDRGSQKQGENRVEDHCGPSKADENIRHEDQKTGLSSEPAKMEESEKVPSKGNIESDLKEENKVEIEVKESADNLRDENKQNKKESCFEEGKVEAKLEKQKTHDNRGPFSKESKKKGAESKKHTPSKKSGHQANELVAVRRIPSVGSVDMTRKSTPTPKKKEKTLRTRKSDENKPLRK</sequence>
<feature type="compositionally biased region" description="Basic and acidic residues" evidence="1">
    <location>
        <begin position="400"/>
        <end position="479"/>
    </location>
</feature>
<evidence type="ECO:0000256" key="1">
    <source>
        <dbReference type="SAM" id="MobiDB-lite"/>
    </source>
</evidence>
<accession>A0A183GGQ0</accession>
<protein>
    <submittedName>
        <fullName evidence="4">Ankyrin repeat domain-containing protein 12</fullName>
    </submittedName>
</protein>
<dbReference type="WBParaSite" id="HPBE_0002167001-mRNA-1">
    <property type="protein sequence ID" value="HPBE_0002167001-mRNA-1"/>
    <property type="gene ID" value="HPBE_0002167001"/>
</dbReference>
<feature type="region of interest" description="Disordered" evidence="1">
    <location>
        <begin position="35"/>
        <end position="63"/>
    </location>
</feature>
<feature type="region of interest" description="Disordered" evidence="1">
    <location>
        <begin position="232"/>
        <end position="1046"/>
    </location>
</feature>
<feature type="compositionally biased region" description="Basic and acidic residues" evidence="1">
    <location>
        <begin position="487"/>
        <end position="600"/>
    </location>
</feature>
<organism evidence="3 4">
    <name type="scientific">Heligmosomoides polygyrus</name>
    <name type="common">Parasitic roundworm</name>
    <dbReference type="NCBI Taxonomy" id="6339"/>
    <lineage>
        <taxon>Eukaryota</taxon>
        <taxon>Metazoa</taxon>
        <taxon>Ecdysozoa</taxon>
        <taxon>Nematoda</taxon>
        <taxon>Chromadorea</taxon>
        <taxon>Rhabditida</taxon>
        <taxon>Rhabditina</taxon>
        <taxon>Rhabditomorpha</taxon>
        <taxon>Strongyloidea</taxon>
        <taxon>Heligmosomidae</taxon>
        <taxon>Heligmosomoides</taxon>
    </lineage>
</organism>
<feature type="compositionally biased region" description="Basic and acidic residues" evidence="1">
    <location>
        <begin position="607"/>
        <end position="654"/>
    </location>
</feature>
<feature type="compositionally biased region" description="Basic and acidic residues" evidence="1">
    <location>
        <begin position="723"/>
        <end position="756"/>
    </location>
</feature>
<feature type="compositionally biased region" description="Basic and acidic residues" evidence="1">
    <location>
        <begin position="908"/>
        <end position="990"/>
    </location>
</feature>
<proteinExistence type="predicted"/>
<feature type="compositionally biased region" description="Basic and acidic residues" evidence="1">
    <location>
        <begin position="703"/>
        <end position="714"/>
    </location>
</feature>
<feature type="compositionally biased region" description="Basic and acidic residues" evidence="1">
    <location>
        <begin position="666"/>
        <end position="694"/>
    </location>
</feature>
<feature type="compositionally biased region" description="Basic and acidic residues" evidence="1">
    <location>
        <begin position="794"/>
        <end position="900"/>
    </location>
</feature>
<reference evidence="4" key="2">
    <citation type="submission" date="2019-09" db="UniProtKB">
        <authorList>
            <consortium name="WormBaseParasite"/>
        </authorList>
    </citation>
    <scope>IDENTIFICATION</scope>
</reference>